<dbReference type="RefSeq" id="WP_138553612.1">
    <property type="nucleotide sequence ID" value="NZ_PNCH01000083.1"/>
</dbReference>
<dbReference type="Gene3D" id="2.60.40.2390">
    <property type="match status" value="1"/>
</dbReference>
<evidence type="ECO:0000313" key="4">
    <source>
        <dbReference type="Proteomes" id="UP000310249"/>
    </source>
</evidence>
<protein>
    <recommendedName>
        <fullName evidence="2">DUF3859 domain-containing protein</fullName>
    </recommendedName>
</protein>
<organism evidence="3 4">
    <name type="scientific">Pseudoalteromonas rubra</name>
    <dbReference type="NCBI Taxonomy" id="43658"/>
    <lineage>
        <taxon>Bacteria</taxon>
        <taxon>Pseudomonadati</taxon>
        <taxon>Pseudomonadota</taxon>
        <taxon>Gammaproteobacteria</taxon>
        <taxon>Alteromonadales</taxon>
        <taxon>Pseudoalteromonadaceae</taxon>
        <taxon>Pseudoalteromonas</taxon>
    </lineage>
</organism>
<dbReference type="Pfam" id="PF12975">
    <property type="entry name" value="DUF3859"/>
    <property type="match status" value="1"/>
</dbReference>
<reference evidence="4" key="2">
    <citation type="submission" date="2019-06" db="EMBL/GenBank/DDBJ databases">
        <title>Co-occurence of chitin degradation, pigmentation and bioactivity in marine Pseudoalteromonas.</title>
        <authorList>
            <person name="Sonnenschein E.C."/>
            <person name="Bech P.K."/>
        </authorList>
    </citation>
    <scope>NUCLEOTIDE SEQUENCE [LARGE SCALE GENOMIC DNA]</scope>
    <source>
        <strain evidence="4">S2676</strain>
    </source>
</reference>
<feature type="domain" description="DUF3859" evidence="2">
    <location>
        <begin position="66"/>
        <end position="167"/>
    </location>
</feature>
<dbReference type="PROSITE" id="PS51257">
    <property type="entry name" value="PROKAR_LIPOPROTEIN"/>
    <property type="match status" value="1"/>
</dbReference>
<dbReference type="OrthoDB" id="6312831at2"/>
<accession>A0A5S3WG32</accession>
<evidence type="ECO:0000313" key="3">
    <source>
        <dbReference type="EMBL" id="TMP23081.1"/>
    </source>
</evidence>
<name>A0A5S3WG32_9GAMM</name>
<reference evidence="3 4" key="1">
    <citation type="submission" date="2018-01" db="EMBL/GenBank/DDBJ databases">
        <authorList>
            <person name="Paulsen S."/>
            <person name="Gram L.K."/>
        </authorList>
    </citation>
    <scope>NUCLEOTIDE SEQUENCE [LARGE SCALE GENOMIC DNA]</scope>
    <source>
        <strain evidence="3 4">S2676</strain>
    </source>
</reference>
<proteinExistence type="predicted"/>
<feature type="signal peptide" evidence="1">
    <location>
        <begin position="1"/>
        <end position="23"/>
    </location>
</feature>
<gene>
    <name evidence="3" type="ORF">CWB99_23590</name>
</gene>
<dbReference type="EMBL" id="PNCI01000107">
    <property type="protein sequence ID" value="TMP23081.1"/>
    <property type="molecule type" value="Genomic_DNA"/>
</dbReference>
<feature type="chain" id="PRO_5024333471" description="DUF3859 domain-containing protein" evidence="1">
    <location>
        <begin position="24"/>
        <end position="174"/>
    </location>
</feature>
<comment type="caution">
    <text evidence="3">The sequence shown here is derived from an EMBL/GenBank/DDBJ whole genome shotgun (WGS) entry which is preliminary data.</text>
</comment>
<dbReference type="AlphaFoldDB" id="A0A5S3WG32"/>
<keyword evidence="1" id="KW-0732">Signal</keyword>
<dbReference type="Proteomes" id="UP000310249">
    <property type="component" value="Unassembled WGS sequence"/>
</dbReference>
<evidence type="ECO:0000259" key="2">
    <source>
        <dbReference type="Pfam" id="PF12975"/>
    </source>
</evidence>
<sequence length="174" mass="19888">MKQRNFFFIVFASIMLSACTSMMRSDLSVQSEVVEHSYVQKTGGRLVEDGSRVTDLLNIGYDVDVIESNTWKVPNVLGNGFLLAVKFSRIPADISSFDLKVSFPEMTLPSGEKRSTVNREIDLTGHNGEYMWVFDFYFDFAYETNPGPWNLQVFSGDYKIHSSTFHVIENREKL</sequence>
<dbReference type="InterPro" id="IPR024331">
    <property type="entry name" value="DUF3859"/>
</dbReference>
<evidence type="ECO:0000256" key="1">
    <source>
        <dbReference type="SAM" id="SignalP"/>
    </source>
</evidence>